<dbReference type="GO" id="GO:0044038">
    <property type="term" value="P:cell wall macromolecule biosynthetic process"/>
    <property type="evidence" value="ECO:0007669"/>
    <property type="project" value="TreeGrafter"/>
</dbReference>
<feature type="region of interest" description="Disordered" evidence="8">
    <location>
        <begin position="1"/>
        <end position="56"/>
    </location>
</feature>
<evidence type="ECO:0000256" key="6">
    <source>
        <dbReference type="ARBA" id="ARBA00023136"/>
    </source>
</evidence>
<feature type="transmembrane region" description="Helical" evidence="9">
    <location>
        <begin position="255"/>
        <end position="272"/>
    </location>
</feature>
<feature type="transmembrane region" description="Helical" evidence="9">
    <location>
        <begin position="229"/>
        <end position="249"/>
    </location>
</feature>
<dbReference type="EMBL" id="SSMQ01000034">
    <property type="protein sequence ID" value="TKD02484.1"/>
    <property type="molecule type" value="Genomic_DNA"/>
</dbReference>
<proteinExistence type="predicted"/>
<evidence type="ECO:0000313" key="11">
    <source>
        <dbReference type="Proteomes" id="UP000309215"/>
    </source>
</evidence>
<dbReference type="CDD" id="cd06853">
    <property type="entry name" value="GT_WecA_like"/>
    <property type="match status" value="1"/>
</dbReference>
<feature type="transmembrane region" description="Helical" evidence="9">
    <location>
        <begin position="284"/>
        <end position="300"/>
    </location>
</feature>
<feature type="transmembrane region" description="Helical" evidence="9">
    <location>
        <begin position="65"/>
        <end position="88"/>
    </location>
</feature>
<name>A0A4U1J7F4_9BACT</name>
<keyword evidence="6 9" id="KW-0472">Membrane</keyword>
<feature type="transmembrane region" description="Helical" evidence="9">
    <location>
        <begin position="306"/>
        <end position="328"/>
    </location>
</feature>
<dbReference type="InterPro" id="IPR018480">
    <property type="entry name" value="PNAcMuramoyl-5peptid_Trfase_CS"/>
</dbReference>
<feature type="binding site" evidence="7">
    <location>
        <position position="221"/>
    </location>
    <ligand>
        <name>Mg(2+)</name>
        <dbReference type="ChEBI" id="CHEBI:18420"/>
    </ligand>
</feature>
<keyword evidence="3 10" id="KW-0808">Transferase</keyword>
<protein>
    <submittedName>
        <fullName evidence="10">Undecaprenyl/decaprenyl-phosphate alpha-N-acetylglucosaminyl 1-phosphate transferase</fullName>
    </submittedName>
</protein>
<comment type="subcellular location">
    <subcellularLocation>
        <location evidence="1">Cell membrane</location>
        <topology evidence="1">Multi-pass membrane protein</topology>
    </subcellularLocation>
</comment>
<keyword evidence="4 9" id="KW-0812">Transmembrane</keyword>
<dbReference type="Proteomes" id="UP000309215">
    <property type="component" value="Unassembled WGS sequence"/>
</dbReference>
<accession>A0A4U1J7F4</accession>
<keyword evidence="11" id="KW-1185">Reference proteome</keyword>
<dbReference type="GO" id="GO:0071555">
    <property type="term" value="P:cell wall organization"/>
    <property type="evidence" value="ECO:0007669"/>
    <property type="project" value="TreeGrafter"/>
</dbReference>
<evidence type="ECO:0000256" key="2">
    <source>
        <dbReference type="ARBA" id="ARBA00022475"/>
    </source>
</evidence>
<dbReference type="GO" id="GO:0016780">
    <property type="term" value="F:phosphotransferase activity, for other substituted phosphate groups"/>
    <property type="evidence" value="ECO:0007669"/>
    <property type="project" value="InterPro"/>
</dbReference>
<feature type="transmembrane region" description="Helical" evidence="9">
    <location>
        <begin position="171"/>
        <end position="188"/>
    </location>
</feature>
<dbReference type="GO" id="GO:0005886">
    <property type="term" value="C:plasma membrane"/>
    <property type="evidence" value="ECO:0007669"/>
    <property type="project" value="UniProtKB-SubCell"/>
</dbReference>
<feature type="transmembrane region" description="Helical" evidence="9">
    <location>
        <begin position="359"/>
        <end position="379"/>
    </location>
</feature>
<feature type="transmembrane region" description="Helical" evidence="9">
    <location>
        <begin position="385"/>
        <end position="406"/>
    </location>
</feature>
<gene>
    <name evidence="10" type="ORF">E8A74_28755</name>
</gene>
<organism evidence="10 11">
    <name type="scientific">Polyangium fumosum</name>
    <dbReference type="NCBI Taxonomy" id="889272"/>
    <lineage>
        <taxon>Bacteria</taxon>
        <taxon>Pseudomonadati</taxon>
        <taxon>Myxococcota</taxon>
        <taxon>Polyangia</taxon>
        <taxon>Polyangiales</taxon>
        <taxon>Polyangiaceae</taxon>
        <taxon>Polyangium</taxon>
    </lineage>
</organism>
<feature type="transmembrane region" description="Helical" evidence="9">
    <location>
        <begin position="200"/>
        <end position="222"/>
    </location>
</feature>
<sequence length="567" mass="61333">MKRARGPAGSSTNVTIVPYPRPASAPCWRRRRKSRRRSRSALECGKPTEQPRSSDDGRHRIMRTYLAAFAFSALVSGILTPLVRLLAFRLGAVARPGGRHVHRHETPRLGGLAIFVGFFAPLVGLFFVQSVVAQAFTQDVRKVIGLFAGGAILCGVGAIDDTRGLRALHKLYAQVVVAVLAFACGFRIDAISLPFVGELSMGIFALPVTVLWIVGIVNAVNLIDGLDGLAAGVVFFAALTNFVVAYLSFGTLPALFMATMMGAIIGFLFYNFNPARIFMGDSGSYFLGYVIAATSLIGATQKASTAVSLLVPVVALGVPIFDTLFAMVRRWLERRPLFSPDRGHIHHRLLDMGITHRRAVLLIYGVSVLLTVAAIGISLGRSWQVGLALVASSVVFIGLVRAVGYFEQAHGRRRQKERLRSRDSEILRRLLPRLPARFEAARSEADVLAALGLFGLEGQLAYVEILPVAGGEPTAYRWTNPTDDDPYGRDVVSARYPIGRDDAARAELKFGLRSDFGDVSPQTEVLLQVVTDMVEASLTRVKSHLAPRVLAEAATAEAPALEATSGT</sequence>
<evidence type="ECO:0000256" key="3">
    <source>
        <dbReference type="ARBA" id="ARBA00022679"/>
    </source>
</evidence>
<feature type="transmembrane region" description="Helical" evidence="9">
    <location>
        <begin position="140"/>
        <end position="159"/>
    </location>
</feature>
<dbReference type="PANTHER" id="PTHR22926:SF3">
    <property type="entry name" value="UNDECAPRENYL-PHOSPHATE ALPHA-N-ACETYLGLUCOSAMINYL 1-PHOSPHATE TRANSFERASE"/>
    <property type="match status" value="1"/>
</dbReference>
<dbReference type="PROSITE" id="PS01348">
    <property type="entry name" value="MRAY_2"/>
    <property type="match status" value="1"/>
</dbReference>
<comment type="cofactor">
    <cofactor evidence="7">
        <name>Mg(2+)</name>
        <dbReference type="ChEBI" id="CHEBI:18420"/>
    </cofactor>
</comment>
<dbReference type="OrthoDB" id="9783652at2"/>
<evidence type="ECO:0000256" key="4">
    <source>
        <dbReference type="ARBA" id="ARBA00022692"/>
    </source>
</evidence>
<evidence type="ECO:0000256" key="8">
    <source>
        <dbReference type="SAM" id="MobiDB-lite"/>
    </source>
</evidence>
<evidence type="ECO:0000256" key="1">
    <source>
        <dbReference type="ARBA" id="ARBA00004651"/>
    </source>
</evidence>
<keyword evidence="7" id="KW-0479">Metal-binding</keyword>
<evidence type="ECO:0000313" key="10">
    <source>
        <dbReference type="EMBL" id="TKD02484.1"/>
    </source>
</evidence>
<feature type="compositionally biased region" description="Basic residues" evidence="8">
    <location>
        <begin position="28"/>
        <end position="39"/>
    </location>
</feature>
<dbReference type="PANTHER" id="PTHR22926">
    <property type="entry name" value="PHOSPHO-N-ACETYLMURAMOYL-PENTAPEPTIDE-TRANSFERASE"/>
    <property type="match status" value="1"/>
</dbReference>
<evidence type="ECO:0000256" key="5">
    <source>
        <dbReference type="ARBA" id="ARBA00022989"/>
    </source>
</evidence>
<dbReference type="GO" id="GO:0009103">
    <property type="term" value="P:lipopolysaccharide biosynthetic process"/>
    <property type="evidence" value="ECO:0007669"/>
    <property type="project" value="TreeGrafter"/>
</dbReference>
<evidence type="ECO:0000256" key="9">
    <source>
        <dbReference type="SAM" id="Phobius"/>
    </source>
</evidence>
<dbReference type="InterPro" id="IPR000715">
    <property type="entry name" value="Glycosyl_transferase_4"/>
</dbReference>
<feature type="binding site" evidence="7">
    <location>
        <position position="281"/>
    </location>
    <ligand>
        <name>Mg(2+)</name>
        <dbReference type="ChEBI" id="CHEBI:18420"/>
    </ligand>
</feature>
<keyword evidence="7" id="KW-0460">Magnesium</keyword>
<dbReference type="GO" id="GO:0046872">
    <property type="term" value="F:metal ion binding"/>
    <property type="evidence" value="ECO:0007669"/>
    <property type="project" value="UniProtKB-KW"/>
</dbReference>
<dbReference type="AlphaFoldDB" id="A0A4U1J7F4"/>
<feature type="transmembrane region" description="Helical" evidence="9">
    <location>
        <begin position="109"/>
        <end position="128"/>
    </location>
</feature>
<keyword evidence="5 9" id="KW-1133">Transmembrane helix</keyword>
<comment type="caution">
    <text evidence="10">The sequence shown here is derived from an EMBL/GenBank/DDBJ whole genome shotgun (WGS) entry which is preliminary data.</text>
</comment>
<dbReference type="Pfam" id="PF00953">
    <property type="entry name" value="Glycos_transf_4"/>
    <property type="match status" value="1"/>
</dbReference>
<keyword evidence="2" id="KW-1003">Cell membrane</keyword>
<reference evidence="10 11" key="1">
    <citation type="submission" date="2019-04" db="EMBL/GenBank/DDBJ databases">
        <authorList>
            <person name="Li Y."/>
            <person name="Wang J."/>
        </authorList>
    </citation>
    <scope>NUCLEOTIDE SEQUENCE [LARGE SCALE GENOMIC DNA]</scope>
    <source>
        <strain evidence="10 11">DSM 14668</strain>
    </source>
</reference>
<evidence type="ECO:0000256" key="7">
    <source>
        <dbReference type="PIRSR" id="PIRSR600715-1"/>
    </source>
</evidence>